<dbReference type="AlphaFoldDB" id="A0A1B7NC66"/>
<dbReference type="GO" id="GO:1904263">
    <property type="term" value="P:positive regulation of TORC1 signaling"/>
    <property type="evidence" value="ECO:0007669"/>
    <property type="project" value="TreeGrafter"/>
</dbReference>
<keyword evidence="3" id="KW-1185">Reference proteome</keyword>
<dbReference type="STRING" id="1314800.A0A1B7NC66"/>
<evidence type="ECO:0000313" key="3">
    <source>
        <dbReference type="Proteomes" id="UP000092154"/>
    </source>
</evidence>
<sequence length="404" mass="45601">MFEAQAFSSGLVQVRMLNASKTSRKLTEDENLNQRKEEGEGCHGRSPNIIRGCQRPLCSSCQTIVNIFEALKLKSSVKLQPKVTSCIGSVTLPFLGGRRPRRHLPRLVIRRTLYVLLFDFAKFNARLVLSCQMNLSRFNVTVIGISACRCGVLKTDDSEKLKVDAGMEAYESLASAMISTGDEPTPKDRRQLAEKSSSRVRRSTRSVSQVIEDDISMMMRRRAIRGYGLVSAKHNAQVLQQDPYLDTTLSELWAWIHRLWEGFAPLPQVLDGILTVPTTWEKDGRLSRAACWLVFTRQYPRALELLMRSDDEMHNLMSAPLAALIPSAGGTPSNELRDYTERLLVSKDWFKVLEEELLSLRERLAIAFQFSEDKALSSYLRRTIDRACTRGNIEGLIIAGESKV</sequence>
<dbReference type="InParanoid" id="A0A1B7NC66"/>
<evidence type="ECO:0000256" key="1">
    <source>
        <dbReference type="SAM" id="MobiDB-lite"/>
    </source>
</evidence>
<dbReference type="PANTHER" id="PTHR16453">
    <property type="entry name" value="WD40 DOMAIN-CONTAINING PROTEIN MIO FAMILY MEMBER"/>
    <property type="match status" value="1"/>
</dbReference>
<dbReference type="InterPro" id="IPR037593">
    <property type="entry name" value="MIOS/Sea4"/>
</dbReference>
<gene>
    <name evidence="2" type="ORF">K503DRAFT_779882</name>
</gene>
<dbReference type="OrthoDB" id="341486at2759"/>
<dbReference type="Proteomes" id="UP000092154">
    <property type="component" value="Unassembled WGS sequence"/>
</dbReference>
<organism evidence="2 3">
    <name type="scientific">Rhizopogon vinicolor AM-OR11-026</name>
    <dbReference type="NCBI Taxonomy" id="1314800"/>
    <lineage>
        <taxon>Eukaryota</taxon>
        <taxon>Fungi</taxon>
        <taxon>Dikarya</taxon>
        <taxon>Basidiomycota</taxon>
        <taxon>Agaricomycotina</taxon>
        <taxon>Agaricomycetes</taxon>
        <taxon>Agaricomycetidae</taxon>
        <taxon>Boletales</taxon>
        <taxon>Suillineae</taxon>
        <taxon>Rhizopogonaceae</taxon>
        <taxon>Rhizopogon</taxon>
    </lineage>
</organism>
<proteinExistence type="predicted"/>
<dbReference type="GO" id="GO:0005737">
    <property type="term" value="C:cytoplasm"/>
    <property type="evidence" value="ECO:0007669"/>
    <property type="project" value="TreeGrafter"/>
</dbReference>
<name>A0A1B7NC66_9AGAM</name>
<accession>A0A1B7NC66</accession>
<dbReference type="PANTHER" id="PTHR16453:SF9">
    <property type="entry name" value="GATOR COMPLEX PROTEIN MIOS"/>
    <property type="match status" value="1"/>
</dbReference>
<reference evidence="2 3" key="1">
    <citation type="submission" date="2016-06" db="EMBL/GenBank/DDBJ databases">
        <title>Comparative genomics of the ectomycorrhizal sister species Rhizopogon vinicolor and Rhizopogon vesiculosus (Basidiomycota: Boletales) reveals a divergence of the mating type B locus.</title>
        <authorList>
            <consortium name="DOE Joint Genome Institute"/>
            <person name="Mujic A.B."/>
            <person name="Kuo A."/>
            <person name="Tritt A."/>
            <person name="Lipzen A."/>
            <person name="Chen C."/>
            <person name="Johnson J."/>
            <person name="Sharma A."/>
            <person name="Barry K."/>
            <person name="Grigoriev I.V."/>
            <person name="Spatafora J.W."/>
        </authorList>
    </citation>
    <scope>NUCLEOTIDE SEQUENCE [LARGE SCALE GENOMIC DNA]</scope>
    <source>
        <strain evidence="2 3">AM-OR11-026</strain>
    </source>
</reference>
<dbReference type="EMBL" id="KV448156">
    <property type="protein sequence ID" value="OAX42463.1"/>
    <property type="molecule type" value="Genomic_DNA"/>
</dbReference>
<feature type="region of interest" description="Disordered" evidence="1">
    <location>
        <begin position="23"/>
        <end position="42"/>
    </location>
</feature>
<feature type="compositionally biased region" description="Basic and acidic residues" evidence="1">
    <location>
        <begin position="25"/>
        <end position="42"/>
    </location>
</feature>
<evidence type="ECO:0000313" key="2">
    <source>
        <dbReference type="EMBL" id="OAX42463.1"/>
    </source>
</evidence>
<protein>
    <submittedName>
        <fullName evidence="2">Uncharacterized protein</fullName>
    </submittedName>
</protein>